<dbReference type="SUPFAM" id="SSF74853">
    <property type="entry name" value="Lamin A/C globular tail domain"/>
    <property type="match status" value="1"/>
</dbReference>
<proteinExistence type="predicted"/>
<accession>A0A524RM33</accession>
<evidence type="ECO:0000313" key="3">
    <source>
        <dbReference type="Proteomes" id="UP000317990"/>
    </source>
</evidence>
<feature type="domain" description="LTD" evidence="1">
    <location>
        <begin position="1"/>
        <end position="125"/>
    </location>
</feature>
<comment type="caution">
    <text evidence="2">The sequence shown here is derived from an EMBL/GenBank/DDBJ whole genome shotgun (WGS) entry which is preliminary data.</text>
</comment>
<dbReference type="InterPro" id="IPR036415">
    <property type="entry name" value="Lamin_tail_dom_sf"/>
</dbReference>
<evidence type="ECO:0000313" key="2">
    <source>
        <dbReference type="EMBL" id="TGG91216.1"/>
    </source>
</evidence>
<dbReference type="Gene3D" id="2.60.40.1260">
    <property type="entry name" value="Lamin Tail domain"/>
    <property type="match status" value="1"/>
</dbReference>
<sequence>ENATVSISEIMYTPGRGMPQWIELYNSATTQAVNLKDWELQLESAAGADVRNITLTLKANILIQPNQPLLLVSAKTESDQHSGHFPPSRLINLWGLYRSELAVIDVGRQYTLLSPNAFRLTLREK</sequence>
<feature type="non-terminal residue" evidence="2">
    <location>
        <position position="125"/>
    </location>
</feature>
<dbReference type="InterPro" id="IPR001322">
    <property type="entry name" value="Lamin_tail_dom"/>
</dbReference>
<dbReference type="AlphaFoldDB" id="A0A524RM33"/>
<organism evidence="2 3">
    <name type="scientific">Aphanocapsa feldmannii 277cV</name>
    <dbReference type="NCBI Taxonomy" id="2507553"/>
    <lineage>
        <taxon>Bacteria</taxon>
        <taxon>Bacillati</taxon>
        <taxon>Cyanobacteriota</taxon>
        <taxon>Cyanophyceae</taxon>
        <taxon>Oscillatoriophycideae</taxon>
        <taxon>Chroococcales</taxon>
        <taxon>Microcystaceae</taxon>
        <taxon>Aphanocapsa</taxon>
    </lineage>
</organism>
<dbReference type="EMBL" id="SRMO01000082">
    <property type="protein sequence ID" value="TGG91216.1"/>
    <property type="molecule type" value="Genomic_DNA"/>
</dbReference>
<dbReference type="PROSITE" id="PS51841">
    <property type="entry name" value="LTD"/>
    <property type="match status" value="1"/>
</dbReference>
<feature type="non-terminal residue" evidence="2">
    <location>
        <position position="1"/>
    </location>
</feature>
<protein>
    <submittedName>
        <fullName evidence="2">Lamin tail domain-containing protein</fullName>
    </submittedName>
</protein>
<evidence type="ECO:0000259" key="1">
    <source>
        <dbReference type="PROSITE" id="PS51841"/>
    </source>
</evidence>
<gene>
    <name evidence="2" type="ORF">ERJ67_08460</name>
</gene>
<dbReference type="Pfam" id="PF00932">
    <property type="entry name" value="LTD"/>
    <property type="match status" value="1"/>
</dbReference>
<reference evidence="2 3" key="1">
    <citation type="journal article" date="2019" name="mSystems">
        <title>Life at home and on the roam: Genomic adaptions reflect the dual lifestyle of an intracellular, facultative symbiont.</title>
        <authorList>
            <person name="Burgsdorf I."/>
        </authorList>
    </citation>
    <scope>NUCLEOTIDE SEQUENCE [LARGE SCALE GENOMIC DNA]</scope>
    <source>
        <strain evidence="2">277cV</strain>
    </source>
</reference>
<name>A0A524RM33_9CHRO</name>
<dbReference type="Proteomes" id="UP000317990">
    <property type="component" value="Unassembled WGS sequence"/>
</dbReference>